<dbReference type="PROSITE" id="PS50932">
    <property type="entry name" value="HTH_LACI_2"/>
    <property type="match status" value="1"/>
</dbReference>
<reference evidence="5" key="2">
    <citation type="submission" date="2023-01" db="EMBL/GenBank/DDBJ databases">
        <authorList>
            <person name="Sun Q."/>
            <person name="Evtushenko L."/>
        </authorList>
    </citation>
    <scope>NUCLEOTIDE SEQUENCE</scope>
    <source>
        <strain evidence="5">VKM B-2789</strain>
    </source>
</reference>
<organism evidence="5 6">
    <name type="scientific">Ancylobacter defluvii</name>
    <dbReference type="NCBI Taxonomy" id="1282440"/>
    <lineage>
        <taxon>Bacteria</taxon>
        <taxon>Pseudomonadati</taxon>
        <taxon>Pseudomonadota</taxon>
        <taxon>Alphaproteobacteria</taxon>
        <taxon>Hyphomicrobiales</taxon>
        <taxon>Xanthobacteraceae</taxon>
        <taxon>Ancylobacter</taxon>
    </lineage>
</organism>
<keyword evidence="3" id="KW-0804">Transcription</keyword>
<dbReference type="Gene3D" id="3.40.50.2300">
    <property type="match status" value="2"/>
</dbReference>
<feature type="domain" description="HTH lacI-type" evidence="4">
    <location>
        <begin position="7"/>
        <end position="61"/>
    </location>
</feature>
<dbReference type="PANTHER" id="PTHR30146:SF138">
    <property type="entry name" value="TRANSCRIPTIONAL REGULATORY PROTEIN"/>
    <property type="match status" value="1"/>
</dbReference>
<dbReference type="Gene3D" id="1.10.260.40">
    <property type="entry name" value="lambda repressor-like DNA-binding domains"/>
    <property type="match status" value="1"/>
</dbReference>
<evidence type="ECO:0000256" key="3">
    <source>
        <dbReference type="ARBA" id="ARBA00023163"/>
    </source>
</evidence>
<protein>
    <submittedName>
        <fullName evidence="5">Transcriptional regulator</fullName>
    </submittedName>
</protein>
<dbReference type="EMBL" id="BSFM01000004">
    <property type="protein sequence ID" value="GLK82863.1"/>
    <property type="molecule type" value="Genomic_DNA"/>
</dbReference>
<dbReference type="InterPro" id="IPR000843">
    <property type="entry name" value="HTH_LacI"/>
</dbReference>
<dbReference type="GO" id="GO:0000976">
    <property type="term" value="F:transcription cis-regulatory region binding"/>
    <property type="evidence" value="ECO:0007669"/>
    <property type="project" value="TreeGrafter"/>
</dbReference>
<evidence type="ECO:0000259" key="4">
    <source>
        <dbReference type="PROSITE" id="PS50932"/>
    </source>
</evidence>
<dbReference type="Proteomes" id="UP001143330">
    <property type="component" value="Unassembled WGS sequence"/>
</dbReference>
<dbReference type="InterPro" id="IPR046335">
    <property type="entry name" value="LacI/GalR-like_sensor"/>
</dbReference>
<dbReference type="AlphaFoldDB" id="A0A9W6JUN3"/>
<evidence type="ECO:0000313" key="5">
    <source>
        <dbReference type="EMBL" id="GLK82863.1"/>
    </source>
</evidence>
<dbReference type="GO" id="GO:0003700">
    <property type="term" value="F:DNA-binding transcription factor activity"/>
    <property type="evidence" value="ECO:0007669"/>
    <property type="project" value="TreeGrafter"/>
</dbReference>
<dbReference type="InterPro" id="IPR028082">
    <property type="entry name" value="Peripla_BP_I"/>
</dbReference>
<keyword evidence="1" id="KW-0805">Transcription regulation</keyword>
<dbReference type="PANTHER" id="PTHR30146">
    <property type="entry name" value="LACI-RELATED TRANSCRIPTIONAL REPRESSOR"/>
    <property type="match status" value="1"/>
</dbReference>
<dbReference type="SUPFAM" id="SSF47413">
    <property type="entry name" value="lambda repressor-like DNA-binding domains"/>
    <property type="match status" value="1"/>
</dbReference>
<evidence type="ECO:0000256" key="1">
    <source>
        <dbReference type="ARBA" id="ARBA00023015"/>
    </source>
</evidence>
<evidence type="ECO:0000256" key="2">
    <source>
        <dbReference type="ARBA" id="ARBA00023125"/>
    </source>
</evidence>
<dbReference type="Pfam" id="PF00356">
    <property type="entry name" value="LacI"/>
    <property type="match status" value="1"/>
</dbReference>
<dbReference type="SMART" id="SM00354">
    <property type="entry name" value="HTH_LACI"/>
    <property type="match status" value="1"/>
</dbReference>
<name>A0A9W6JUN3_9HYPH</name>
<dbReference type="CDD" id="cd01392">
    <property type="entry name" value="HTH_LacI"/>
    <property type="match status" value="1"/>
</dbReference>
<keyword evidence="2" id="KW-0238">DNA-binding</keyword>
<sequence>MAVIKKATIRDVAAKAGVALGTVSRVLNDHPSVTPQARRAVREAIEALGYERDAVAGSLRNARTRMVACAIRDFDIPAFASYVKAAEAVFREAGYTLLLASTSNEKDVELSLLRSFAQRRVEGVMMTMSDEADVELAQGIASASMPIVLIDREMMTNVDRVMADHEDGADQATSHLLALGHRRIGMIVGDPAAYPSRSRIAGYRRTHDRHGVQVEERLIRNHVLSNEVAFRETTTLLSGDNRPTALFVAAVDMLPGTLRAIRAAQMVPGRDIGIVAGSDSDLAELGSPPISALSWDRGEMGRHAAEMLIERIRDKKPRPARCVRLPVALIVRDSAGRSNADQALK</sequence>
<dbReference type="InterPro" id="IPR010982">
    <property type="entry name" value="Lambda_DNA-bd_dom_sf"/>
</dbReference>
<evidence type="ECO:0000313" key="6">
    <source>
        <dbReference type="Proteomes" id="UP001143330"/>
    </source>
</evidence>
<dbReference type="PRINTS" id="PR00036">
    <property type="entry name" value="HTHLACI"/>
</dbReference>
<gene>
    <name evidence="5" type="ORF">GCM10017653_09320</name>
</gene>
<proteinExistence type="predicted"/>
<comment type="caution">
    <text evidence="5">The sequence shown here is derived from an EMBL/GenBank/DDBJ whole genome shotgun (WGS) entry which is preliminary data.</text>
</comment>
<accession>A0A9W6JUN3</accession>
<dbReference type="RefSeq" id="WP_213366429.1">
    <property type="nucleotide sequence ID" value="NZ_BSFM01000004.1"/>
</dbReference>
<reference evidence="5" key="1">
    <citation type="journal article" date="2014" name="Int. J. Syst. Evol. Microbiol.">
        <title>Complete genome sequence of Corynebacterium casei LMG S-19264T (=DSM 44701T), isolated from a smear-ripened cheese.</title>
        <authorList>
            <consortium name="US DOE Joint Genome Institute (JGI-PGF)"/>
            <person name="Walter F."/>
            <person name="Albersmeier A."/>
            <person name="Kalinowski J."/>
            <person name="Ruckert C."/>
        </authorList>
    </citation>
    <scope>NUCLEOTIDE SEQUENCE</scope>
    <source>
        <strain evidence="5">VKM B-2789</strain>
    </source>
</reference>
<dbReference type="SUPFAM" id="SSF53822">
    <property type="entry name" value="Periplasmic binding protein-like I"/>
    <property type="match status" value="1"/>
</dbReference>
<dbReference type="Pfam" id="PF13377">
    <property type="entry name" value="Peripla_BP_3"/>
    <property type="match status" value="1"/>
</dbReference>
<keyword evidence="6" id="KW-1185">Reference proteome</keyword>